<keyword evidence="1" id="KW-0472">Membrane</keyword>
<comment type="caution">
    <text evidence="2">The sequence shown here is derived from an EMBL/GenBank/DDBJ whole genome shotgun (WGS) entry which is preliminary data.</text>
</comment>
<gene>
    <name evidence="2" type="ORF">CQ14_09570</name>
</gene>
<evidence type="ECO:0000313" key="2">
    <source>
        <dbReference type="EMBL" id="KRR25256.1"/>
    </source>
</evidence>
<keyword evidence="1" id="KW-0812">Transmembrane</keyword>
<proteinExistence type="predicted"/>
<feature type="transmembrane region" description="Helical" evidence="1">
    <location>
        <begin position="109"/>
        <end position="133"/>
    </location>
</feature>
<dbReference type="RefSeq" id="WP_057857925.1">
    <property type="nucleotide sequence ID" value="NZ_LLYB01000057.1"/>
</dbReference>
<evidence type="ECO:0000256" key="1">
    <source>
        <dbReference type="SAM" id="Phobius"/>
    </source>
</evidence>
<evidence type="ECO:0000313" key="3">
    <source>
        <dbReference type="Proteomes" id="UP000051660"/>
    </source>
</evidence>
<feature type="transmembrane region" description="Helical" evidence="1">
    <location>
        <begin position="69"/>
        <end position="97"/>
    </location>
</feature>
<accession>A0A0R3MYU3</accession>
<dbReference type="AlphaFoldDB" id="A0A0R3MYU3"/>
<protein>
    <submittedName>
        <fullName evidence="2">Uncharacterized protein</fullName>
    </submittedName>
</protein>
<feature type="transmembrane region" description="Helical" evidence="1">
    <location>
        <begin position="153"/>
        <end position="178"/>
    </location>
</feature>
<dbReference type="OrthoDB" id="8234917at2"/>
<name>A0A0R3MYU3_9BRAD</name>
<keyword evidence="1" id="KW-1133">Transmembrane helix</keyword>
<organism evidence="2 3">
    <name type="scientific">Bradyrhizobium lablabi</name>
    <dbReference type="NCBI Taxonomy" id="722472"/>
    <lineage>
        <taxon>Bacteria</taxon>
        <taxon>Pseudomonadati</taxon>
        <taxon>Pseudomonadota</taxon>
        <taxon>Alphaproteobacteria</taxon>
        <taxon>Hyphomicrobiales</taxon>
        <taxon>Nitrobacteraceae</taxon>
        <taxon>Bradyrhizobium</taxon>
    </lineage>
</organism>
<dbReference type="EMBL" id="LLYB01000057">
    <property type="protein sequence ID" value="KRR25256.1"/>
    <property type="molecule type" value="Genomic_DNA"/>
</dbReference>
<sequence>MQTIIILFVLTLGLTLTLKLFVTPKYGTDVANRFLERLKYIPSQTEVLSAITLRRWLADKANDSAIRGYIYPVLFPIDILFLLALGLLLGFASAALAGGLGFLSNVPHWIWWVLPAAYMASDLVEDTIIAAIFKSRIALTENSFRLLSALTAIKLSTVTSAIAQVVFLGALNGLLILFPASKPF</sequence>
<reference evidence="2 3" key="1">
    <citation type="submission" date="2014-03" db="EMBL/GenBank/DDBJ databases">
        <title>Bradyrhizobium valentinum sp. nov., isolated from effective nodules of Lupinus mariae-josephae, a lupine endemic of basic-lime soils in Eastern Spain.</title>
        <authorList>
            <person name="Duran D."/>
            <person name="Rey L."/>
            <person name="Navarro A."/>
            <person name="Busquets A."/>
            <person name="Imperial J."/>
            <person name="Ruiz-Argueso T."/>
        </authorList>
    </citation>
    <scope>NUCLEOTIDE SEQUENCE [LARGE SCALE GENOMIC DNA]</scope>
    <source>
        <strain evidence="2 3">CCBAU 23086</strain>
    </source>
</reference>
<dbReference type="Proteomes" id="UP000051660">
    <property type="component" value="Unassembled WGS sequence"/>
</dbReference>